<sequence length="536" mass="61217">MYRLPSRLLRQRNELRTPLLENNNVHDAYDQEGSRHDNPLDQNGLDIHIEQGLQPEEEASLQKLAELLKVSPGVTSNTCQDGCCPSMRPGDHVHLMQTFVSQQFPEPPTDLDQDLGEHLKKVQGTVLCEIRTLGPRLEPLGLVGCLIDCFHRHTFDHLQNLLQNTNSSKNSFVLMKWSLKKYLSQELLGHSDLRKMEPIQKVDLLLLTEWGEKAKDKLLKNVQKELRESLHNILHNERTHERCDNEEDYVRLYVDAIQCVDAMPKEAQKISSKLYDYVQEVCFQELLVFVRSYVSEQAQRLEEKAKMDQQQTIHFLKTLKTCKELRQHVQAKGSGTPGCGETVAVLENMEAFTLKLLMNFVADVTEKHFQRFFCSDTRWGLFAAVETHFPKLSYGADEQKRVMDEAYKVIVGIYIKHLTKTKRSKLETCWSPNVGKTVAEDAEQLHSFISGLAPGVQKRNLQSITELLDCTCNEALKFIAIDLRALCLSLSEDADLLPALLRWKGVSKGTVREVLDIVDHNSGPRSGSWFFCLVCC</sequence>
<dbReference type="EMBL" id="JAUPFM010000016">
    <property type="protein sequence ID" value="KAK2826756.1"/>
    <property type="molecule type" value="Genomic_DNA"/>
</dbReference>
<reference evidence="1" key="1">
    <citation type="submission" date="2023-07" db="EMBL/GenBank/DDBJ databases">
        <title>Chromosome-level Genome Assembly of Striped Snakehead (Channa striata).</title>
        <authorList>
            <person name="Liu H."/>
        </authorList>
    </citation>
    <scope>NUCLEOTIDE SEQUENCE</scope>
    <source>
        <strain evidence="1">Gz</strain>
        <tissue evidence="1">Muscle</tissue>
    </source>
</reference>
<evidence type="ECO:0008006" key="3">
    <source>
        <dbReference type="Google" id="ProtNLM"/>
    </source>
</evidence>
<dbReference type="PANTHER" id="PTHR21292:SF12">
    <property type="entry name" value="EXOCYST COMPLEX COMPONENT 3-LIKE PROTEIN"/>
    <property type="match status" value="1"/>
</dbReference>
<proteinExistence type="predicted"/>
<dbReference type="InterPro" id="IPR010326">
    <property type="entry name" value="EXOC3/Sec6"/>
</dbReference>
<dbReference type="GO" id="GO:0000149">
    <property type="term" value="F:SNARE binding"/>
    <property type="evidence" value="ECO:0007669"/>
    <property type="project" value="TreeGrafter"/>
</dbReference>
<dbReference type="GO" id="GO:0000145">
    <property type="term" value="C:exocyst"/>
    <property type="evidence" value="ECO:0007669"/>
    <property type="project" value="InterPro"/>
</dbReference>
<protein>
    <recommendedName>
        <fullName evidence="3">Exocyst complex component Sec6</fullName>
    </recommendedName>
</protein>
<accession>A0AA88LYQ1</accession>
<dbReference type="PANTHER" id="PTHR21292">
    <property type="entry name" value="EXOCYST COMPLEX COMPONENT SEC6-RELATED"/>
    <property type="match status" value="1"/>
</dbReference>
<dbReference type="Proteomes" id="UP001187415">
    <property type="component" value="Unassembled WGS sequence"/>
</dbReference>
<organism evidence="1 2">
    <name type="scientific">Channa striata</name>
    <name type="common">Snakehead murrel</name>
    <name type="synonym">Ophicephalus striatus</name>
    <dbReference type="NCBI Taxonomy" id="64152"/>
    <lineage>
        <taxon>Eukaryota</taxon>
        <taxon>Metazoa</taxon>
        <taxon>Chordata</taxon>
        <taxon>Craniata</taxon>
        <taxon>Vertebrata</taxon>
        <taxon>Euteleostomi</taxon>
        <taxon>Actinopterygii</taxon>
        <taxon>Neopterygii</taxon>
        <taxon>Teleostei</taxon>
        <taxon>Neoteleostei</taxon>
        <taxon>Acanthomorphata</taxon>
        <taxon>Anabantaria</taxon>
        <taxon>Anabantiformes</taxon>
        <taxon>Channoidei</taxon>
        <taxon>Channidae</taxon>
        <taxon>Channa</taxon>
    </lineage>
</organism>
<name>A0AA88LYQ1_CHASR</name>
<dbReference type="GO" id="GO:0006887">
    <property type="term" value="P:exocytosis"/>
    <property type="evidence" value="ECO:0007669"/>
    <property type="project" value="InterPro"/>
</dbReference>
<comment type="caution">
    <text evidence="1">The sequence shown here is derived from an EMBL/GenBank/DDBJ whole genome shotgun (WGS) entry which is preliminary data.</text>
</comment>
<dbReference type="AlphaFoldDB" id="A0AA88LYQ1"/>
<evidence type="ECO:0000313" key="2">
    <source>
        <dbReference type="Proteomes" id="UP001187415"/>
    </source>
</evidence>
<evidence type="ECO:0000313" key="1">
    <source>
        <dbReference type="EMBL" id="KAK2826756.1"/>
    </source>
</evidence>
<keyword evidence="2" id="KW-1185">Reference proteome</keyword>
<dbReference type="GO" id="GO:0051601">
    <property type="term" value="P:exocyst localization"/>
    <property type="evidence" value="ECO:0007669"/>
    <property type="project" value="TreeGrafter"/>
</dbReference>
<gene>
    <name evidence="1" type="ORF">Q5P01_020970</name>
</gene>